<gene>
    <name evidence="14" type="ORF">KC909_06595</name>
</gene>
<dbReference type="PANTHER" id="PTHR43371">
    <property type="entry name" value="VITAMIN B12-DEPENDENT RIBONUCLEOTIDE REDUCTASE"/>
    <property type="match status" value="1"/>
</dbReference>
<feature type="domain" description="Ribonucleotide reductase large subunit C-terminal" evidence="13">
    <location>
        <begin position="185"/>
        <end position="517"/>
    </location>
</feature>
<organism evidence="14 15">
    <name type="scientific">Candidatus Dojkabacteria bacterium</name>
    <dbReference type="NCBI Taxonomy" id="2099670"/>
    <lineage>
        <taxon>Bacteria</taxon>
        <taxon>Candidatus Dojkabacteria</taxon>
    </lineage>
</organism>
<keyword evidence="6 11" id="KW-0560">Oxidoreductase</keyword>
<reference evidence="14" key="1">
    <citation type="submission" date="2020-04" db="EMBL/GenBank/DDBJ databases">
        <authorList>
            <person name="Zhang T."/>
        </authorList>
    </citation>
    <scope>NUCLEOTIDE SEQUENCE</scope>
    <source>
        <strain evidence="14">HKST-UBA14</strain>
    </source>
</reference>
<evidence type="ECO:0000256" key="2">
    <source>
        <dbReference type="ARBA" id="ARBA00007405"/>
    </source>
</evidence>
<dbReference type="PRINTS" id="PR01183">
    <property type="entry name" value="RIBORDTASEM1"/>
</dbReference>
<dbReference type="InterPro" id="IPR000788">
    <property type="entry name" value="RNR_lg_C"/>
</dbReference>
<keyword evidence="8" id="KW-1015">Disulfide bond</keyword>
<evidence type="ECO:0000313" key="14">
    <source>
        <dbReference type="EMBL" id="MCA9384001.1"/>
    </source>
</evidence>
<keyword evidence="7" id="KW-0215">Deoxyribonucleotide synthesis</keyword>
<dbReference type="GO" id="GO:0009263">
    <property type="term" value="P:deoxyribonucleotide biosynthetic process"/>
    <property type="evidence" value="ECO:0007669"/>
    <property type="project" value="UniProtKB-KW"/>
</dbReference>
<dbReference type="InterPro" id="IPR013344">
    <property type="entry name" value="RNR_NrdJ/NrdZ"/>
</dbReference>
<evidence type="ECO:0000313" key="15">
    <source>
        <dbReference type="Proteomes" id="UP000783287"/>
    </source>
</evidence>
<evidence type="ECO:0000256" key="8">
    <source>
        <dbReference type="ARBA" id="ARBA00023157"/>
    </source>
</evidence>
<feature type="domain" description="Ribonucleotide reductase large subunit N-terminal" evidence="12">
    <location>
        <begin position="105"/>
        <end position="169"/>
    </location>
</feature>
<keyword evidence="9 11" id="KW-0170">Cobalt</keyword>
<feature type="domain" description="Ribonucleotide reductase large subunit C-terminal" evidence="13">
    <location>
        <begin position="520"/>
        <end position="636"/>
    </location>
</feature>
<feature type="non-terminal residue" evidence="14">
    <location>
        <position position="1"/>
    </location>
</feature>
<dbReference type="EC" id="1.17.4.1" evidence="11"/>
<dbReference type="CDD" id="cd02888">
    <property type="entry name" value="RNR_II_dimer"/>
    <property type="match status" value="1"/>
</dbReference>
<dbReference type="InterPro" id="IPR013509">
    <property type="entry name" value="RNR_lsu_N"/>
</dbReference>
<evidence type="ECO:0000256" key="3">
    <source>
        <dbReference type="ARBA" id="ARBA00022628"/>
    </source>
</evidence>
<dbReference type="Pfam" id="PF02867">
    <property type="entry name" value="Ribonuc_red_lgC"/>
    <property type="match status" value="3"/>
</dbReference>
<keyword evidence="5 11" id="KW-0547">Nucleotide-binding</keyword>
<dbReference type="EMBL" id="JAGQLK010000207">
    <property type="protein sequence ID" value="MCA9384001.1"/>
    <property type="molecule type" value="Genomic_DNA"/>
</dbReference>
<evidence type="ECO:0000256" key="7">
    <source>
        <dbReference type="ARBA" id="ARBA00023116"/>
    </source>
</evidence>
<dbReference type="GO" id="GO:0031419">
    <property type="term" value="F:cobalamin binding"/>
    <property type="evidence" value="ECO:0007669"/>
    <property type="project" value="UniProtKB-KW"/>
</dbReference>
<dbReference type="Pfam" id="PF00317">
    <property type="entry name" value="Ribonuc_red_lgN"/>
    <property type="match status" value="1"/>
</dbReference>
<evidence type="ECO:0000256" key="6">
    <source>
        <dbReference type="ARBA" id="ARBA00023002"/>
    </source>
</evidence>
<name>A0A955L7H1_9BACT</name>
<evidence type="ECO:0000256" key="11">
    <source>
        <dbReference type="RuleBase" id="RU364064"/>
    </source>
</evidence>
<dbReference type="PANTHER" id="PTHR43371:SF1">
    <property type="entry name" value="RIBONUCLEOSIDE-DIPHOSPHATE REDUCTASE"/>
    <property type="match status" value="1"/>
</dbReference>
<dbReference type="Gene3D" id="3.20.70.20">
    <property type="match status" value="2"/>
</dbReference>
<dbReference type="InterPro" id="IPR008926">
    <property type="entry name" value="RNR_R1-su_N"/>
</dbReference>
<dbReference type="GO" id="GO:0005524">
    <property type="term" value="F:ATP binding"/>
    <property type="evidence" value="ECO:0007669"/>
    <property type="project" value="InterPro"/>
</dbReference>
<evidence type="ECO:0000256" key="1">
    <source>
        <dbReference type="ARBA" id="ARBA00001922"/>
    </source>
</evidence>
<evidence type="ECO:0000259" key="13">
    <source>
        <dbReference type="Pfam" id="PF02867"/>
    </source>
</evidence>
<proteinExistence type="inferred from homology"/>
<keyword evidence="4 11" id="KW-0237">DNA synthesis</keyword>
<dbReference type="InterPro" id="IPR050862">
    <property type="entry name" value="RdRp_reductase_class-2"/>
</dbReference>
<comment type="similarity">
    <text evidence="2 11">Belongs to the ribonucleoside diphosphate reductase class-2 family.</text>
</comment>
<evidence type="ECO:0000259" key="12">
    <source>
        <dbReference type="Pfam" id="PF00317"/>
    </source>
</evidence>
<comment type="caution">
    <text evidence="14">The sequence shown here is derived from an EMBL/GenBank/DDBJ whole genome shotgun (WGS) entry which is preliminary data.</text>
</comment>
<dbReference type="GO" id="GO:0004748">
    <property type="term" value="F:ribonucleoside-diphosphate reductase activity, thioredoxin disulfide as acceptor"/>
    <property type="evidence" value="ECO:0007669"/>
    <property type="project" value="UniProtKB-EC"/>
</dbReference>
<dbReference type="Proteomes" id="UP000783287">
    <property type="component" value="Unassembled WGS sequence"/>
</dbReference>
<evidence type="ECO:0000256" key="4">
    <source>
        <dbReference type="ARBA" id="ARBA00022634"/>
    </source>
</evidence>
<evidence type="ECO:0000256" key="5">
    <source>
        <dbReference type="ARBA" id="ARBA00022741"/>
    </source>
</evidence>
<comment type="function">
    <text evidence="11">Catalyzes the reduction of ribonucleotides to deoxyribonucleotides. May function to provide a pool of deoxyribonucleotide precursors for DNA repair during oxygen limitation and/or for immediate growth after restoration of oxygen.</text>
</comment>
<reference evidence="14" key="2">
    <citation type="journal article" date="2021" name="Microbiome">
        <title>Successional dynamics and alternative stable states in a saline activated sludge microbial community over 9 years.</title>
        <authorList>
            <person name="Wang Y."/>
            <person name="Ye J."/>
            <person name="Ju F."/>
            <person name="Liu L."/>
            <person name="Boyd J.A."/>
            <person name="Deng Y."/>
            <person name="Parks D.H."/>
            <person name="Jiang X."/>
            <person name="Yin X."/>
            <person name="Woodcroft B.J."/>
            <person name="Tyson G.W."/>
            <person name="Hugenholtz P."/>
            <person name="Polz M.F."/>
            <person name="Zhang T."/>
        </authorList>
    </citation>
    <scope>NUCLEOTIDE SEQUENCE</scope>
    <source>
        <strain evidence="14">HKST-UBA14</strain>
    </source>
</reference>
<feature type="domain" description="Ribonucleotide reductase large subunit C-terminal" evidence="13">
    <location>
        <begin position="2"/>
        <end position="63"/>
    </location>
</feature>
<comment type="catalytic activity">
    <reaction evidence="10 11">
        <text>a 2'-deoxyribonucleoside 5'-diphosphate + [thioredoxin]-disulfide + H2O = a ribonucleoside 5'-diphosphate + [thioredoxin]-dithiol</text>
        <dbReference type="Rhea" id="RHEA:23252"/>
        <dbReference type="Rhea" id="RHEA-COMP:10698"/>
        <dbReference type="Rhea" id="RHEA-COMP:10700"/>
        <dbReference type="ChEBI" id="CHEBI:15377"/>
        <dbReference type="ChEBI" id="CHEBI:29950"/>
        <dbReference type="ChEBI" id="CHEBI:50058"/>
        <dbReference type="ChEBI" id="CHEBI:57930"/>
        <dbReference type="ChEBI" id="CHEBI:73316"/>
        <dbReference type="EC" id="1.17.4.1"/>
    </reaction>
</comment>
<evidence type="ECO:0000256" key="9">
    <source>
        <dbReference type="ARBA" id="ARBA00023285"/>
    </source>
</evidence>
<protein>
    <recommendedName>
        <fullName evidence="11">Vitamin B12-dependent ribonucleotide reductase</fullName>
        <ecNumber evidence="11">1.17.4.1</ecNumber>
    </recommendedName>
</protein>
<comment type="cofactor">
    <cofactor evidence="1 11">
        <name>adenosylcob(III)alamin</name>
        <dbReference type="ChEBI" id="CHEBI:18408"/>
    </cofactor>
</comment>
<accession>A0A955L7H1</accession>
<sequence>RKIFVTTHDIEPEWHVKMQAASQENVDAAVSKTINLPADADINDVRQAYIDAWKLGCKGITIYRDGSKQFQVLENVSKKKDKPVSQIVMKADAATKPDDTIQHILTDNALQVLEKRAFLKDEAGNVIESAEQLFRRIANHIASAESSSKREEVAEDFFNVMNSGEFYCGGTLLWAGMGPDTIMSKCLVLPIDDSIDSIFKTLNWNIQCLRRGVGTGFNFSKLRSSYSRVKTTGELAAGPIEYLRMFNRAQDTIRGRGGRGLGSMAILNANHPNIEDFIECKDDLTSITHYNISIGASDEFMNAVKNDADWNLVDPHDKKVYKTVKARELFEKIAKHAWKSGDPGMYFLDTAEKTNSTPELGTMDATNPCGEQPLIPFETCNMGHVNLSVMVEGFPYADNQAFKDVSVEQKLKYINWNKLARVTATAVRFLDNIIDVNNYPIDEIREMTRKTRNIGVGVMGFADLLIKLGIEYGSEESIQVAEKVMGFVQDKAHIASEALGKEKGNFPAFNISNWAKEGKKNMRNVRVTTIAPTGTISIVANCNPGIEPVFALGYRRKNSMGGTDQEIIEHLFEKVAKVRGFYSKELITEVASGKHIADLAEKFDIPADVIDVFTTTHEIEPEKHVQIQAAFQKFVD</sequence>
<keyword evidence="3 11" id="KW-0846">Cobalamin</keyword>
<feature type="non-terminal residue" evidence="14">
    <location>
        <position position="636"/>
    </location>
</feature>
<dbReference type="SUPFAM" id="SSF48168">
    <property type="entry name" value="R1 subunit of ribonucleotide reductase, N-terminal domain"/>
    <property type="match status" value="1"/>
</dbReference>
<dbReference type="GO" id="GO:0071897">
    <property type="term" value="P:DNA biosynthetic process"/>
    <property type="evidence" value="ECO:0007669"/>
    <property type="project" value="UniProtKB-KW"/>
</dbReference>
<dbReference type="NCBIfam" id="TIGR02504">
    <property type="entry name" value="NrdJ_Z"/>
    <property type="match status" value="1"/>
</dbReference>
<evidence type="ECO:0000256" key="10">
    <source>
        <dbReference type="ARBA" id="ARBA00047754"/>
    </source>
</evidence>
<dbReference type="AlphaFoldDB" id="A0A955L7H1"/>
<dbReference type="SUPFAM" id="SSF51998">
    <property type="entry name" value="PFL-like glycyl radical enzymes"/>
    <property type="match status" value="2"/>
</dbReference>